<feature type="signal peptide" evidence="1">
    <location>
        <begin position="1"/>
        <end position="19"/>
    </location>
</feature>
<feature type="chain" id="PRO_5030648224" description="Lipoprotein" evidence="1">
    <location>
        <begin position="20"/>
        <end position="446"/>
    </location>
</feature>
<name>A0A7X9RZ38_9BACT</name>
<comment type="caution">
    <text evidence="2">The sequence shown here is derived from an EMBL/GenBank/DDBJ whole genome shotgun (WGS) entry which is preliminary data.</text>
</comment>
<evidence type="ECO:0000313" key="3">
    <source>
        <dbReference type="Proteomes" id="UP000576082"/>
    </source>
</evidence>
<dbReference type="PROSITE" id="PS51257">
    <property type="entry name" value="PROKAR_LIPOPROTEIN"/>
    <property type="match status" value="1"/>
</dbReference>
<organism evidence="2 3">
    <name type="scientific">Flammeovirga aprica JL-4</name>
    <dbReference type="NCBI Taxonomy" id="694437"/>
    <lineage>
        <taxon>Bacteria</taxon>
        <taxon>Pseudomonadati</taxon>
        <taxon>Bacteroidota</taxon>
        <taxon>Cytophagia</taxon>
        <taxon>Cytophagales</taxon>
        <taxon>Flammeovirgaceae</taxon>
        <taxon>Flammeovirga</taxon>
    </lineage>
</organism>
<protein>
    <recommendedName>
        <fullName evidence="4">Lipoprotein</fullName>
    </recommendedName>
</protein>
<sequence>MTKYLLLLLIAGLTACVSSSPRSLKKTDLDQPKKVQVIQSHHDISSEKGKFSIEYFDDYSYNIYKYNEQNVIADADFIDDKGEVYWNYESTFNSSGNVTTVSIFVRGKLNTLMRSKIVDGLVVEEVYYDDEDQIKYSNLKEYNSDKVISKRTDLDAEGKVVLVTECDYKDGKLILVTKKLPSGKVKETIKIEHNSFGDSIKEVEFNPEKEDTRVVYYEYEYDQNENWIRQYRYNKDRILFGVNVRHIIYSDENKMITESDILGEWFILGKENDGFTFNENHTFYLADKSEKLGSWSFNAKKSVLALVEMDGNEREMEFNCEFKGGLLHFSKDDEEKVMKLERRSAFIDDKYALKVAKKAFLGKWKVVKGEEKTIEFLPDHELIITSANNETQKGYWDFDFEKALFHMKKGSEELNEYPYFFEKGQLKFYNHYLEEVLTLEPIQTTL</sequence>
<dbReference type="RefSeq" id="WP_169659634.1">
    <property type="nucleotide sequence ID" value="NZ_JABANE010000097.1"/>
</dbReference>
<evidence type="ECO:0000256" key="1">
    <source>
        <dbReference type="SAM" id="SignalP"/>
    </source>
</evidence>
<keyword evidence="3" id="KW-1185">Reference proteome</keyword>
<proteinExistence type="predicted"/>
<evidence type="ECO:0000313" key="2">
    <source>
        <dbReference type="EMBL" id="NME71418.1"/>
    </source>
</evidence>
<accession>A0A7X9RZ38</accession>
<dbReference type="Proteomes" id="UP000576082">
    <property type="component" value="Unassembled WGS sequence"/>
</dbReference>
<reference evidence="2 3" key="1">
    <citation type="submission" date="2020-04" db="EMBL/GenBank/DDBJ databases">
        <title>Flammeovirga sp. SR4, a novel species isolated from seawater.</title>
        <authorList>
            <person name="Wang X."/>
        </authorList>
    </citation>
    <scope>NUCLEOTIDE SEQUENCE [LARGE SCALE GENOMIC DNA]</scope>
    <source>
        <strain evidence="2 3">ATCC 23126</strain>
    </source>
</reference>
<evidence type="ECO:0008006" key="4">
    <source>
        <dbReference type="Google" id="ProtNLM"/>
    </source>
</evidence>
<dbReference type="EMBL" id="JABANE010000097">
    <property type="protein sequence ID" value="NME71418.1"/>
    <property type="molecule type" value="Genomic_DNA"/>
</dbReference>
<dbReference type="AlphaFoldDB" id="A0A7X9RZ38"/>
<gene>
    <name evidence="2" type="ORF">HHU12_25860</name>
</gene>
<keyword evidence="1" id="KW-0732">Signal</keyword>